<dbReference type="InterPro" id="IPR035093">
    <property type="entry name" value="RelE/ParE_toxin_dom_sf"/>
</dbReference>
<reference evidence="1 2" key="1">
    <citation type="journal article" date="2016" name="Nat. Commun.">
        <title>Thousands of microbial genomes shed light on interconnected biogeochemical processes in an aquifer system.</title>
        <authorList>
            <person name="Anantharaman K."/>
            <person name="Brown C.T."/>
            <person name="Hug L.A."/>
            <person name="Sharon I."/>
            <person name="Castelle C.J."/>
            <person name="Probst A.J."/>
            <person name="Thomas B.C."/>
            <person name="Singh A."/>
            <person name="Wilkins M.J."/>
            <person name="Karaoz U."/>
            <person name="Brodie E.L."/>
            <person name="Williams K.H."/>
            <person name="Hubbard S.S."/>
            <person name="Banfield J.F."/>
        </authorList>
    </citation>
    <scope>NUCLEOTIDE SEQUENCE [LARGE SCALE GENOMIC DNA]</scope>
</reference>
<name>A0A1F7RWW3_9BACT</name>
<dbReference type="Proteomes" id="UP000178797">
    <property type="component" value="Unassembled WGS sequence"/>
</dbReference>
<gene>
    <name evidence="1" type="ORF">A2W05_10490</name>
</gene>
<evidence type="ECO:0000313" key="1">
    <source>
        <dbReference type="EMBL" id="OGL46023.1"/>
    </source>
</evidence>
<protein>
    <recommendedName>
        <fullName evidence="3">Addiction module antitoxin</fullName>
    </recommendedName>
</protein>
<dbReference type="AlphaFoldDB" id="A0A1F7RWW3"/>
<dbReference type="EMBL" id="MGDE01000108">
    <property type="protein sequence ID" value="OGL46023.1"/>
    <property type="molecule type" value="Genomic_DNA"/>
</dbReference>
<evidence type="ECO:0000313" key="2">
    <source>
        <dbReference type="Proteomes" id="UP000178797"/>
    </source>
</evidence>
<comment type="caution">
    <text evidence="1">The sequence shown here is derived from an EMBL/GenBank/DDBJ whole genome shotgun (WGS) entry which is preliminary data.</text>
</comment>
<proteinExistence type="predicted"/>
<evidence type="ECO:0008006" key="3">
    <source>
        <dbReference type="Google" id="ProtNLM"/>
    </source>
</evidence>
<accession>A0A1F7RWW3</accession>
<dbReference type="Gene3D" id="3.30.2310.20">
    <property type="entry name" value="RelE-like"/>
    <property type="match status" value="1"/>
</dbReference>
<dbReference type="SUPFAM" id="SSF143011">
    <property type="entry name" value="RelE-like"/>
    <property type="match status" value="1"/>
</dbReference>
<sequence length="112" mass="12982">MSYKIIPTDNFSKELKRLSKKYPSLKQKIKDFSNELLDNPKTGAPIGHNCYKVRVSSPDKPGGKSKGFRIITYVVFTKEIIFLLSIYDKSEITTIKDWEIKRIIKELDKITL</sequence>
<organism evidence="1 2">
    <name type="scientific">Candidatus Schekmanbacteria bacterium RBG_16_38_10</name>
    <dbReference type="NCBI Taxonomy" id="1817879"/>
    <lineage>
        <taxon>Bacteria</taxon>
        <taxon>Candidatus Schekmaniibacteriota</taxon>
    </lineage>
</organism>